<proteinExistence type="predicted"/>
<keyword evidence="3" id="KW-0804">Transcription</keyword>
<keyword evidence="2" id="KW-0238">DNA-binding</keyword>
<dbReference type="PROSITE" id="PS01124">
    <property type="entry name" value="HTH_ARAC_FAMILY_2"/>
    <property type="match status" value="1"/>
</dbReference>
<dbReference type="RefSeq" id="WP_101236086.1">
    <property type="nucleotide sequence ID" value="NZ_PISJ01000010.1"/>
</dbReference>
<evidence type="ECO:0000259" key="4">
    <source>
        <dbReference type="PROSITE" id="PS01124"/>
    </source>
</evidence>
<dbReference type="Gene3D" id="1.10.10.60">
    <property type="entry name" value="Homeodomain-like"/>
    <property type="match status" value="1"/>
</dbReference>
<dbReference type="InterPro" id="IPR009057">
    <property type="entry name" value="Homeodomain-like_sf"/>
</dbReference>
<evidence type="ECO:0000313" key="6">
    <source>
        <dbReference type="Proteomes" id="UP000233553"/>
    </source>
</evidence>
<accession>A0A2N0WHL9</accession>
<reference evidence="5 6" key="1">
    <citation type="submission" date="2017-12" db="EMBL/GenBank/DDBJ databases">
        <title>Draft Genome sequences of multiple microbial strains isolated from spacecraft associated surfaces.</title>
        <authorList>
            <person name="Seuylemezian A."/>
            <person name="Vaishampayan P."/>
            <person name="Venkateswaran K."/>
        </authorList>
    </citation>
    <scope>NUCLEOTIDE SEQUENCE [LARGE SCALE GENOMIC DNA]</scope>
    <source>
        <strain evidence="5 6">2P01AA</strain>
    </source>
</reference>
<dbReference type="InterPro" id="IPR020449">
    <property type="entry name" value="Tscrpt_reg_AraC-type_HTH"/>
</dbReference>
<evidence type="ECO:0000256" key="1">
    <source>
        <dbReference type="ARBA" id="ARBA00023015"/>
    </source>
</evidence>
<dbReference type="Pfam" id="PF12625">
    <property type="entry name" value="Arabinose_bd"/>
    <property type="match status" value="1"/>
</dbReference>
<comment type="caution">
    <text evidence="5">The sequence shown here is derived from an EMBL/GenBank/DDBJ whole genome shotgun (WGS) entry which is preliminary data.</text>
</comment>
<dbReference type="PANTHER" id="PTHR47894">
    <property type="entry name" value="HTH-TYPE TRANSCRIPTIONAL REGULATOR GADX"/>
    <property type="match status" value="1"/>
</dbReference>
<dbReference type="SUPFAM" id="SSF46689">
    <property type="entry name" value="Homeodomain-like"/>
    <property type="match status" value="1"/>
</dbReference>
<gene>
    <name evidence="5" type="ORF">CW311_07175</name>
</gene>
<dbReference type="PANTHER" id="PTHR47894:SF1">
    <property type="entry name" value="HTH-TYPE TRANSCRIPTIONAL REGULATOR VQSM"/>
    <property type="match status" value="1"/>
</dbReference>
<feature type="domain" description="HTH araC/xylS-type" evidence="4">
    <location>
        <begin position="236"/>
        <end position="334"/>
    </location>
</feature>
<dbReference type="PRINTS" id="PR00032">
    <property type="entry name" value="HTHARAC"/>
</dbReference>
<keyword evidence="1" id="KW-0805">Transcription regulation</keyword>
<evidence type="ECO:0000313" key="5">
    <source>
        <dbReference type="EMBL" id="PKF34935.1"/>
    </source>
</evidence>
<sequence length="349" mass="39589">MNPELPGSYVNLLVDLIQKWGIPSEQLLAGTGISKQTLTAPFWYVDFNIFNHLLERAALLTNEAAISLYLAEEMKVSCYGHVGIAAMASETLGEAIAVLEQFIGLHCSVFKPKLKIDGEMAYLDFDQPSPKFKLNRHGMMFLILGFSQILENLAQDKLGICFQFQQDKPDFYKNTQKFNEKNMRFNGEKDCLIFSKAALSLPLKSADALLARLSKQQCEQDADKLALKRDQKDRLDLQVKVLLYDEHQGFLSLKQVATKLHLSERTLQRQLNSKQTSFQILVAEVRRKQAEHLLKQPKLSIEQIAERLGYADISHFSRAFKKWTNVTPKFYREVSIGHASLLGLAPPIA</sequence>
<dbReference type="AlphaFoldDB" id="A0A2N0WHL9"/>
<evidence type="ECO:0000256" key="2">
    <source>
        <dbReference type="ARBA" id="ARBA00023125"/>
    </source>
</evidence>
<dbReference type="InterPro" id="IPR018060">
    <property type="entry name" value="HTH_AraC"/>
</dbReference>
<dbReference type="SMART" id="SM00342">
    <property type="entry name" value="HTH_ARAC"/>
    <property type="match status" value="1"/>
</dbReference>
<dbReference type="GO" id="GO:0005829">
    <property type="term" value="C:cytosol"/>
    <property type="evidence" value="ECO:0007669"/>
    <property type="project" value="TreeGrafter"/>
</dbReference>
<dbReference type="GO" id="GO:0003700">
    <property type="term" value="F:DNA-binding transcription factor activity"/>
    <property type="evidence" value="ECO:0007669"/>
    <property type="project" value="InterPro"/>
</dbReference>
<organism evidence="5 6">
    <name type="scientific">Acinetobacter proteolyticus</name>
    <dbReference type="NCBI Taxonomy" id="1776741"/>
    <lineage>
        <taxon>Bacteria</taxon>
        <taxon>Pseudomonadati</taxon>
        <taxon>Pseudomonadota</taxon>
        <taxon>Gammaproteobacteria</taxon>
        <taxon>Moraxellales</taxon>
        <taxon>Moraxellaceae</taxon>
        <taxon>Acinetobacter</taxon>
    </lineage>
</organism>
<dbReference type="InterPro" id="IPR032687">
    <property type="entry name" value="AraC-type_N"/>
</dbReference>
<dbReference type="GO" id="GO:0000976">
    <property type="term" value="F:transcription cis-regulatory region binding"/>
    <property type="evidence" value="ECO:0007669"/>
    <property type="project" value="TreeGrafter"/>
</dbReference>
<dbReference type="EMBL" id="PISJ01000010">
    <property type="protein sequence ID" value="PKF34935.1"/>
    <property type="molecule type" value="Genomic_DNA"/>
</dbReference>
<name>A0A2N0WHL9_9GAMM</name>
<dbReference type="Pfam" id="PF12833">
    <property type="entry name" value="HTH_18"/>
    <property type="match status" value="1"/>
</dbReference>
<evidence type="ECO:0000256" key="3">
    <source>
        <dbReference type="ARBA" id="ARBA00023163"/>
    </source>
</evidence>
<protein>
    <submittedName>
        <fullName evidence="5">AraC family transcriptional regulator</fullName>
    </submittedName>
</protein>
<dbReference type="Proteomes" id="UP000233553">
    <property type="component" value="Unassembled WGS sequence"/>
</dbReference>